<protein>
    <submittedName>
        <fullName evidence="4">Transcriptional regulator</fullName>
    </submittedName>
</protein>
<evidence type="ECO:0000256" key="1">
    <source>
        <dbReference type="ARBA" id="ARBA00023015"/>
    </source>
</evidence>
<evidence type="ECO:0000313" key="4">
    <source>
        <dbReference type="EMBL" id="APG63980.1"/>
    </source>
</evidence>
<evidence type="ECO:0000313" key="5">
    <source>
        <dbReference type="Proteomes" id="UP000181898"/>
    </source>
</evidence>
<dbReference type="PANTHER" id="PTHR38465:SF1">
    <property type="entry name" value="HTH-TYPE TRANSCRIPTIONAL REGULATOR MJ1563-RELATED"/>
    <property type="match status" value="1"/>
</dbReference>
<proteinExistence type="predicted"/>
<evidence type="ECO:0000256" key="2">
    <source>
        <dbReference type="ARBA" id="ARBA00023125"/>
    </source>
</evidence>
<gene>
    <name evidence="4" type="ORF">LPB136_00725</name>
</gene>
<keyword evidence="2" id="KW-0238">DNA-binding</keyword>
<evidence type="ECO:0000256" key="3">
    <source>
        <dbReference type="ARBA" id="ARBA00023163"/>
    </source>
</evidence>
<dbReference type="PANTHER" id="PTHR38465">
    <property type="entry name" value="HTH-TYPE TRANSCRIPTIONAL REGULATOR MJ1563-RELATED"/>
    <property type="match status" value="1"/>
</dbReference>
<dbReference type="OrthoDB" id="1807857at2"/>
<dbReference type="GO" id="GO:0003677">
    <property type="term" value="F:DNA binding"/>
    <property type="evidence" value="ECO:0007669"/>
    <property type="project" value="UniProtKB-KW"/>
</dbReference>
<dbReference type="AlphaFoldDB" id="A0A1L3JFT1"/>
<keyword evidence="3" id="KW-0804">Transcription</keyword>
<dbReference type="EMBL" id="CP018155">
    <property type="protein sequence ID" value="APG63980.1"/>
    <property type="molecule type" value="Genomic_DNA"/>
</dbReference>
<dbReference type="RefSeq" id="WP_072554302.1">
    <property type="nucleotide sequence ID" value="NZ_CP018155.1"/>
</dbReference>
<dbReference type="STRING" id="1850252.LPB136_00725"/>
<dbReference type="InterPro" id="IPR052362">
    <property type="entry name" value="HTH-GbsR_regulator"/>
</dbReference>
<dbReference type="Proteomes" id="UP000181898">
    <property type="component" value="Chromosome"/>
</dbReference>
<dbReference type="SUPFAM" id="SSF46785">
    <property type="entry name" value="Winged helix' DNA-binding domain"/>
    <property type="match status" value="1"/>
</dbReference>
<dbReference type="KEGG" id="ten:LPB136_00725"/>
<dbReference type="InterPro" id="IPR036390">
    <property type="entry name" value="WH_DNA-bd_sf"/>
</dbReference>
<name>A0A1L3JFT1_9FLAO</name>
<reference evidence="4 5" key="1">
    <citation type="submission" date="2016-11" db="EMBL/GenBank/DDBJ databases">
        <title>Tenacibaculum sp. LPB0136, isolated from marine environment.</title>
        <authorList>
            <person name="Kim E."/>
            <person name="Yi H."/>
        </authorList>
    </citation>
    <scope>NUCLEOTIDE SEQUENCE [LARGE SCALE GENOMIC DNA]</scope>
    <source>
        <strain evidence="4 5">LPB0136</strain>
    </source>
</reference>
<keyword evidence="5" id="KW-1185">Reference proteome</keyword>
<organism evidence="4 5">
    <name type="scientific">Tenacibaculum todarodis</name>
    <dbReference type="NCBI Taxonomy" id="1850252"/>
    <lineage>
        <taxon>Bacteria</taxon>
        <taxon>Pseudomonadati</taxon>
        <taxon>Bacteroidota</taxon>
        <taxon>Flavobacteriia</taxon>
        <taxon>Flavobacteriales</taxon>
        <taxon>Flavobacteriaceae</taxon>
        <taxon>Tenacibaculum</taxon>
    </lineage>
</organism>
<dbReference type="Gene3D" id="1.10.10.10">
    <property type="entry name" value="Winged helix-like DNA-binding domain superfamily/Winged helix DNA-binding domain"/>
    <property type="match status" value="1"/>
</dbReference>
<accession>A0A1L3JFT1</accession>
<dbReference type="InterPro" id="IPR036388">
    <property type="entry name" value="WH-like_DNA-bd_sf"/>
</dbReference>
<keyword evidence="1" id="KW-0805">Transcription regulation</keyword>
<sequence>MLSEKQKDLIESFGVIQEQMGLTPAAARVNALLTISEELHLSFDQIKEALHLSKSATSNAINMLLTLNRIGYKTKPGDRKRYFYSKLDQWKELFKKDMQGLNHYRDILSEIIKNRSTKNEDFNNQLKDLNEFMEYFIRESIKLIDNWKK</sequence>